<reference evidence="11" key="1">
    <citation type="submission" date="2021-01" db="EMBL/GenBank/DDBJ databases">
        <title>Whole genome shotgun sequence of Dactylosporangium siamense NBRC 106093.</title>
        <authorList>
            <person name="Komaki H."/>
            <person name="Tamura T."/>
        </authorList>
    </citation>
    <scope>NUCLEOTIDE SEQUENCE</scope>
    <source>
        <strain evidence="11">NBRC 106093</strain>
    </source>
</reference>
<dbReference type="Pfam" id="PF16995">
    <property type="entry name" value="tRNA-synt_2_TM"/>
    <property type="match status" value="1"/>
</dbReference>
<feature type="transmembrane region" description="Helical" evidence="7">
    <location>
        <begin position="600"/>
        <end position="622"/>
    </location>
</feature>
<evidence type="ECO:0000313" key="12">
    <source>
        <dbReference type="Proteomes" id="UP000660611"/>
    </source>
</evidence>
<dbReference type="GO" id="GO:0055091">
    <property type="term" value="P:phospholipid homeostasis"/>
    <property type="evidence" value="ECO:0007669"/>
    <property type="project" value="TreeGrafter"/>
</dbReference>
<dbReference type="GO" id="GO:0016755">
    <property type="term" value="F:aminoacyltransferase activity"/>
    <property type="evidence" value="ECO:0007669"/>
    <property type="project" value="TreeGrafter"/>
</dbReference>
<name>A0A919U8Y1_9ACTN</name>
<feature type="transmembrane region" description="Helical" evidence="7">
    <location>
        <begin position="546"/>
        <end position="566"/>
    </location>
</feature>
<keyword evidence="4 7" id="KW-1133">Transmembrane helix</keyword>
<feature type="transmembrane region" description="Helical" evidence="7">
    <location>
        <begin position="481"/>
        <end position="500"/>
    </location>
</feature>
<dbReference type="SUPFAM" id="SSF56300">
    <property type="entry name" value="Metallo-dependent phosphatases"/>
    <property type="match status" value="1"/>
</dbReference>
<dbReference type="GO" id="GO:0016787">
    <property type="term" value="F:hydrolase activity"/>
    <property type="evidence" value="ECO:0007669"/>
    <property type="project" value="InterPro"/>
</dbReference>
<feature type="transmembrane region" description="Helical" evidence="7">
    <location>
        <begin position="297"/>
        <end position="325"/>
    </location>
</feature>
<evidence type="ECO:0000256" key="1">
    <source>
        <dbReference type="ARBA" id="ARBA00004651"/>
    </source>
</evidence>
<dbReference type="PANTHER" id="PTHR34697">
    <property type="entry name" value="PHOSPHATIDYLGLYCEROL LYSYLTRANSFERASE"/>
    <property type="match status" value="1"/>
</dbReference>
<accession>A0A919U8Y1</accession>
<evidence type="ECO:0000256" key="2">
    <source>
        <dbReference type="ARBA" id="ARBA00022475"/>
    </source>
</evidence>
<dbReference type="GO" id="GO:0005886">
    <property type="term" value="C:plasma membrane"/>
    <property type="evidence" value="ECO:0007669"/>
    <property type="project" value="UniProtKB-SubCell"/>
</dbReference>
<evidence type="ECO:0000256" key="5">
    <source>
        <dbReference type="ARBA" id="ARBA00023136"/>
    </source>
</evidence>
<comment type="subcellular location">
    <subcellularLocation>
        <location evidence="1">Cell membrane</location>
        <topology evidence="1">Multi-pass membrane protein</topology>
    </subcellularLocation>
</comment>
<keyword evidence="5 7" id="KW-0472">Membrane</keyword>
<keyword evidence="2" id="KW-1003">Cell membrane</keyword>
<sequence length="1023" mass="109282">MTAPEPTAVEDDPAGDDPAGDDPAGDDPGGEDAAGVRALEEVVPDRLVVPLPTGARVLVCGDLHLGSRPTAASARLERDLVDRLARWDGPGAVVLNGDVVELWGEPGGTVEAALDAHPDLTRALREFAAAPGRQVVVVVGNHDAPIAWDRVSADTFARRAGARCALSVDLDFDLGFDLSSDAPAGRRVVRVEHGHAFDPANALHDPRNPLDSPLGQHIVQEVLPEVRRSPLLADLAAIADPNAVGQFVASRLVYRRLGVHAWWLLLPLLVAALLRLPELVHLLSAHAGLRRLPQWTAVAGVGLLVEAALLLALALLTARVVYAAMAGSRLGPRGMHLNGAPRAVAAALCADGLAGLITGHTHQPELAAVPGGFYANSGCGARCVEARPARWFLPPVFAAVLRRSWVELGADRDARDVRVRLVVAESPAGGTTRLERLAARRRPATAPDTPEVVATVPGEAGWPLPQDGLRQRVRDERVRRIAAWAVAAVAVLSLLSALTTPLRGRLAALLEALPVEVPQAAAATVVFVGTALLLLAWGLRRGRRLAWTLTVLLLAATAVLHVLKGIDVEEAVLAAAVAGWLLWHRAAFPTRPDSRQVRLATVTLLGGGLLVAAVSAVLVLVAGERGVAGETARAVAGRLIGDRVTPLPSTMPLLAPALYAAGLSLLLLVGWLLVRPRLHRPPSPAEHAADLERARRIVSEHGGDTLAYFALREDKSWFFTGDCVVAYAVRDGVCLVSPDPIGPPEQWTSAWTEFTAFADRHGWPVSVVGAAAGWLPVYRAAGLRPVYLGDEAIVDCGTFTLDGRAMKGLRGAWNRVGRAGYTVRFYDPAALPEDLAGQLRELMTQSRHGDVERGFSMTLSRLFDPRDTGLLLAVAHGPDGRPGGFCHWIPAADISGWSLDVMRRGTAEDLPNGLTDFIIVETIQQLREWGSWGLGLNFAVMRGVLAGERGEGRLSDLQRRLLHRFSDSMQIESLWRYNEKYRPIWRPRYVVLSGSELAPMQGLAVAGAEGVTELPVIGRLLGP</sequence>
<dbReference type="Gene3D" id="3.60.21.10">
    <property type="match status" value="1"/>
</dbReference>
<evidence type="ECO:0000256" key="4">
    <source>
        <dbReference type="ARBA" id="ARBA00022989"/>
    </source>
</evidence>
<evidence type="ECO:0000256" key="6">
    <source>
        <dbReference type="SAM" id="MobiDB-lite"/>
    </source>
</evidence>
<organism evidence="11 12">
    <name type="scientific">Dactylosporangium siamense</name>
    <dbReference type="NCBI Taxonomy" id="685454"/>
    <lineage>
        <taxon>Bacteria</taxon>
        <taxon>Bacillati</taxon>
        <taxon>Actinomycetota</taxon>
        <taxon>Actinomycetes</taxon>
        <taxon>Micromonosporales</taxon>
        <taxon>Micromonosporaceae</taxon>
        <taxon>Dactylosporangium</taxon>
    </lineage>
</organism>
<evidence type="ECO:0008006" key="13">
    <source>
        <dbReference type="Google" id="ProtNLM"/>
    </source>
</evidence>
<protein>
    <recommendedName>
        <fullName evidence="13">DUF2156 domain-containing protein</fullName>
    </recommendedName>
</protein>
<keyword evidence="3 7" id="KW-0812">Transmembrane</keyword>
<dbReference type="Proteomes" id="UP000660611">
    <property type="component" value="Unassembled WGS sequence"/>
</dbReference>
<feature type="compositionally biased region" description="Acidic residues" evidence="6">
    <location>
        <begin position="8"/>
        <end position="30"/>
    </location>
</feature>
<feature type="domain" description="Calcineurin-like phosphoesterase" evidence="8">
    <location>
        <begin position="56"/>
        <end position="151"/>
    </location>
</feature>
<feature type="region of interest" description="Disordered" evidence="6">
    <location>
        <begin position="1"/>
        <end position="33"/>
    </location>
</feature>
<dbReference type="EMBL" id="BONQ01000016">
    <property type="protein sequence ID" value="GIG42671.1"/>
    <property type="molecule type" value="Genomic_DNA"/>
</dbReference>
<gene>
    <name evidence="11" type="ORF">Dsi01nite_007120</name>
</gene>
<feature type="transmembrane region" description="Helical" evidence="7">
    <location>
        <begin position="257"/>
        <end position="277"/>
    </location>
</feature>
<evidence type="ECO:0000259" key="10">
    <source>
        <dbReference type="Pfam" id="PF16995"/>
    </source>
</evidence>
<feature type="transmembrane region" description="Helical" evidence="7">
    <location>
        <begin position="653"/>
        <end position="674"/>
    </location>
</feature>
<feature type="domain" description="Phosphatidylglycerol lysyltransferase C-terminal" evidence="9">
    <location>
        <begin position="695"/>
        <end position="991"/>
    </location>
</feature>
<dbReference type="InterPro" id="IPR029052">
    <property type="entry name" value="Metallo-depent_PP-like"/>
</dbReference>
<evidence type="ECO:0000256" key="3">
    <source>
        <dbReference type="ARBA" id="ARBA00022692"/>
    </source>
</evidence>
<feature type="transmembrane region" description="Helical" evidence="7">
    <location>
        <begin position="520"/>
        <end position="539"/>
    </location>
</feature>
<dbReference type="Pfam" id="PF00149">
    <property type="entry name" value="Metallophos"/>
    <property type="match status" value="1"/>
</dbReference>
<keyword evidence="12" id="KW-1185">Reference proteome</keyword>
<comment type="caution">
    <text evidence="11">The sequence shown here is derived from an EMBL/GenBank/DDBJ whole genome shotgun (WGS) entry which is preliminary data.</text>
</comment>
<evidence type="ECO:0000256" key="7">
    <source>
        <dbReference type="SAM" id="Phobius"/>
    </source>
</evidence>
<dbReference type="InterPro" id="IPR051211">
    <property type="entry name" value="PG_lysyltransferase"/>
</dbReference>
<dbReference type="AlphaFoldDB" id="A0A919U8Y1"/>
<dbReference type="PANTHER" id="PTHR34697:SF2">
    <property type="entry name" value="PHOSPHATIDYLGLYCEROL LYSYLTRANSFERASE"/>
    <property type="match status" value="1"/>
</dbReference>
<evidence type="ECO:0000313" key="11">
    <source>
        <dbReference type="EMBL" id="GIG42671.1"/>
    </source>
</evidence>
<evidence type="ECO:0000259" key="9">
    <source>
        <dbReference type="Pfam" id="PF09924"/>
    </source>
</evidence>
<proteinExistence type="predicted"/>
<feature type="domain" description="Lysyl-tRNA synthetase N-terminal transmembrane region" evidence="10">
    <location>
        <begin position="476"/>
        <end position="621"/>
    </location>
</feature>
<dbReference type="RefSeq" id="WP_203844558.1">
    <property type="nucleotide sequence ID" value="NZ_BAAAVW010000002.1"/>
</dbReference>
<dbReference type="InterPro" id="IPR024320">
    <property type="entry name" value="LPG_synthase_C"/>
</dbReference>
<dbReference type="InterPro" id="IPR004843">
    <property type="entry name" value="Calcineurin-like_PHP"/>
</dbReference>
<dbReference type="InterPro" id="IPR031553">
    <property type="entry name" value="tRNA-synt_2_TM"/>
</dbReference>
<evidence type="ECO:0000259" key="8">
    <source>
        <dbReference type="Pfam" id="PF00149"/>
    </source>
</evidence>
<dbReference type="Pfam" id="PF09924">
    <property type="entry name" value="LPG_synthase_C"/>
    <property type="match status" value="1"/>
</dbReference>